<evidence type="ECO:0000313" key="2">
    <source>
        <dbReference type="Proteomes" id="UP001384579"/>
    </source>
</evidence>
<name>A0ABU8YSS9_9CYAN</name>
<protein>
    <submittedName>
        <fullName evidence="1">DUF4359 domain-containing protein</fullName>
    </submittedName>
</protein>
<organism evidence="1 2">
    <name type="scientific">Microcoleus anatoxicus PTRS2</name>
    <dbReference type="NCBI Taxonomy" id="2705321"/>
    <lineage>
        <taxon>Bacteria</taxon>
        <taxon>Bacillati</taxon>
        <taxon>Cyanobacteriota</taxon>
        <taxon>Cyanophyceae</taxon>
        <taxon>Oscillatoriophycideae</taxon>
        <taxon>Oscillatoriales</taxon>
        <taxon>Microcoleaceae</taxon>
        <taxon>Microcoleus</taxon>
        <taxon>Microcoleus anatoxicus</taxon>
    </lineage>
</organism>
<gene>
    <name evidence="1" type="ORF">WMG39_21715</name>
</gene>
<reference evidence="1 2" key="1">
    <citation type="journal article" date="2020" name="Harmful Algae">
        <title>Molecular and morphological characterization of a novel dihydroanatoxin-a producing Microcoleus species (cyanobacteria) from the Russian River, California, USA.</title>
        <authorList>
            <person name="Conklin K.Y."/>
            <person name="Stancheva R."/>
            <person name="Otten T.G."/>
            <person name="Fadness R."/>
            <person name="Boyer G.L."/>
            <person name="Read B."/>
            <person name="Zhang X."/>
            <person name="Sheath R.G."/>
        </authorList>
    </citation>
    <scope>NUCLEOTIDE SEQUENCE [LARGE SCALE GENOMIC DNA]</scope>
    <source>
        <strain evidence="1 2">PTRS2</strain>
    </source>
</reference>
<dbReference type="Gene3D" id="1.10.510.10">
    <property type="entry name" value="Transferase(Phosphotransferase) domain 1"/>
    <property type="match status" value="1"/>
</dbReference>
<evidence type="ECO:0000313" key="1">
    <source>
        <dbReference type="EMBL" id="MEK0187450.1"/>
    </source>
</evidence>
<dbReference type="InterPro" id="IPR025578">
    <property type="entry name" value="DUF4359"/>
</dbReference>
<dbReference type="EMBL" id="JBBLXS010000361">
    <property type="protein sequence ID" value="MEK0187450.1"/>
    <property type="molecule type" value="Genomic_DNA"/>
</dbReference>
<sequence length="363" mass="41707">MQSSEKQPLRVLLTQRQGRGFSEADVREILRQVLPQLAQLHSEGKSHGTISLDTLVQRDGQIAIALPPTTQPVSKARILKDIYDLGAAMIELLAAKAPNLLRNSDGSWNWEDYCAVTDQLVEVINRMVADLPQNRFNSTNEILSALGFTDKTSVVVPPISERVSLLFNTKLSDLRLNEISKKNVERKKIHWNMITLAVVGLFVTVTNPSKNDYLAYEHKRFKQNFPGYASENMCNHYKTYYNRYRMRMNDYYEVCSQSLTEVLKQQDDNYILSSLSEITKVQNFIAFSIYQTNYGKLFGQIQKQIDTNLEIKLTDFLSRQKPEYFLKEEPSINTSSVEYLSANYTIGMLGNLLDNRDEKQFEN</sequence>
<comment type="caution">
    <text evidence="1">The sequence shown here is derived from an EMBL/GenBank/DDBJ whole genome shotgun (WGS) entry which is preliminary data.</text>
</comment>
<dbReference type="RefSeq" id="WP_340521784.1">
    <property type="nucleotide sequence ID" value="NZ_JBBLXS010000361.1"/>
</dbReference>
<keyword evidence="2" id="KW-1185">Reference proteome</keyword>
<dbReference type="InterPro" id="IPR011009">
    <property type="entry name" value="Kinase-like_dom_sf"/>
</dbReference>
<dbReference type="Proteomes" id="UP001384579">
    <property type="component" value="Unassembled WGS sequence"/>
</dbReference>
<dbReference type="Pfam" id="PF14271">
    <property type="entry name" value="DUF4359"/>
    <property type="match status" value="1"/>
</dbReference>
<proteinExistence type="predicted"/>
<accession>A0ABU8YSS9</accession>
<dbReference type="SUPFAM" id="SSF56112">
    <property type="entry name" value="Protein kinase-like (PK-like)"/>
    <property type="match status" value="1"/>
</dbReference>